<dbReference type="Pfam" id="PF00692">
    <property type="entry name" value="dUTPase"/>
    <property type="match status" value="1"/>
</dbReference>
<dbReference type="InterPro" id="IPR033704">
    <property type="entry name" value="dUTPase_trimeric"/>
</dbReference>
<dbReference type="InterPro" id="IPR029054">
    <property type="entry name" value="dUTPase-like"/>
</dbReference>
<reference evidence="8" key="1">
    <citation type="submission" date="2025-08" db="UniProtKB">
        <authorList>
            <consortium name="Ensembl"/>
        </authorList>
    </citation>
    <scope>IDENTIFICATION</scope>
</reference>
<proteinExistence type="inferred from homology"/>
<name>A0A8C6DRJ3_MOSMO</name>
<evidence type="ECO:0000313" key="8">
    <source>
        <dbReference type="Ensembl" id="ENSMMSP00000020131.1"/>
    </source>
</evidence>
<keyword evidence="4 5" id="KW-0546">Nucleotide metabolism</keyword>
<evidence type="ECO:0000256" key="5">
    <source>
        <dbReference type="RuleBase" id="RU367024"/>
    </source>
</evidence>
<dbReference type="Proteomes" id="UP000694544">
    <property type="component" value="Unplaced"/>
</dbReference>
<dbReference type="GeneTree" id="ENSGT00390000018390"/>
<dbReference type="AlphaFoldDB" id="A0A8C6DRJ3"/>
<evidence type="ECO:0000313" key="9">
    <source>
        <dbReference type="Proteomes" id="UP000694544"/>
    </source>
</evidence>
<comment type="similarity">
    <text evidence="2 5">Belongs to the dUTPase family.</text>
</comment>
<keyword evidence="9" id="KW-1185">Reference proteome</keyword>
<dbReference type="CDD" id="cd07557">
    <property type="entry name" value="trimeric_dUTPase"/>
    <property type="match status" value="1"/>
</dbReference>
<evidence type="ECO:0000256" key="2">
    <source>
        <dbReference type="ARBA" id="ARBA00006581"/>
    </source>
</evidence>
<sequence length="174" mass="19017">MWSPPWLPTRCLQRDGSKLTGIVTYVGEGNGKPLQRTAKTSLLILPAPSCAYSAMPCSQETTTEGQSPLKTNMQRALPSGCYGTVVPHSGLAAKHFRVVGVGVLDEDYRGSIGVVLSNFDKERFEVKKGDQTAQLICEQIFYPEIEDVQILDNTERDSGGFGSTGKKTYAKNRK</sequence>
<dbReference type="PANTHER" id="PTHR11241:SF0">
    <property type="entry name" value="DEOXYURIDINE 5'-TRIPHOSPHATE NUCLEOTIDOHYDROLASE"/>
    <property type="match status" value="1"/>
</dbReference>
<organism evidence="8 9">
    <name type="scientific">Moschus moschiferus</name>
    <name type="common">Siberian musk deer</name>
    <name type="synonym">Moschus sibiricus</name>
    <dbReference type="NCBI Taxonomy" id="68415"/>
    <lineage>
        <taxon>Eukaryota</taxon>
        <taxon>Metazoa</taxon>
        <taxon>Chordata</taxon>
        <taxon>Craniata</taxon>
        <taxon>Vertebrata</taxon>
        <taxon>Euteleostomi</taxon>
        <taxon>Mammalia</taxon>
        <taxon>Eutheria</taxon>
        <taxon>Laurasiatheria</taxon>
        <taxon>Artiodactyla</taxon>
        <taxon>Ruminantia</taxon>
        <taxon>Pecora</taxon>
        <taxon>Moschidae</taxon>
        <taxon>Moschus</taxon>
    </lineage>
</organism>
<dbReference type="InterPro" id="IPR036157">
    <property type="entry name" value="dUTPase-like_sf"/>
</dbReference>
<feature type="domain" description="dUTPase-like" evidence="7">
    <location>
        <begin position="65"/>
        <end position="165"/>
    </location>
</feature>
<dbReference type="EC" id="3.6.1.23" evidence="5"/>
<evidence type="ECO:0000256" key="6">
    <source>
        <dbReference type="SAM" id="MobiDB-lite"/>
    </source>
</evidence>
<keyword evidence="5" id="KW-0460">Magnesium</keyword>
<comment type="catalytic activity">
    <reaction evidence="5">
        <text>dUTP + H2O = dUMP + diphosphate + H(+)</text>
        <dbReference type="Rhea" id="RHEA:10248"/>
        <dbReference type="ChEBI" id="CHEBI:15377"/>
        <dbReference type="ChEBI" id="CHEBI:15378"/>
        <dbReference type="ChEBI" id="CHEBI:33019"/>
        <dbReference type="ChEBI" id="CHEBI:61555"/>
        <dbReference type="ChEBI" id="CHEBI:246422"/>
        <dbReference type="EC" id="3.6.1.23"/>
    </reaction>
</comment>
<dbReference type="GO" id="GO:0004170">
    <property type="term" value="F:dUTP diphosphatase activity"/>
    <property type="evidence" value="ECO:0007669"/>
    <property type="project" value="UniProtKB-UniRule"/>
</dbReference>
<dbReference type="GO" id="GO:0000287">
    <property type="term" value="F:magnesium ion binding"/>
    <property type="evidence" value="ECO:0007669"/>
    <property type="project" value="UniProtKB-UniRule"/>
</dbReference>
<evidence type="ECO:0000259" key="7">
    <source>
        <dbReference type="Pfam" id="PF00692"/>
    </source>
</evidence>
<dbReference type="PANTHER" id="PTHR11241">
    <property type="entry name" value="DEOXYURIDINE 5'-TRIPHOSPHATE NUCLEOTIDOHYDROLASE"/>
    <property type="match status" value="1"/>
</dbReference>
<dbReference type="Gene3D" id="2.70.40.10">
    <property type="match status" value="1"/>
</dbReference>
<dbReference type="SUPFAM" id="SSF51283">
    <property type="entry name" value="dUTPase-like"/>
    <property type="match status" value="1"/>
</dbReference>
<dbReference type="UniPathway" id="UPA00610">
    <property type="reaction ID" value="UER00666"/>
</dbReference>
<keyword evidence="3 5" id="KW-0378">Hydrolase</keyword>
<evidence type="ECO:0000256" key="3">
    <source>
        <dbReference type="ARBA" id="ARBA00022801"/>
    </source>
</evidence>
<keyword evidence="5" id="KW-0479">Metal-binding</keyword>
<comment type="pathway">
    <text evidence="1 5">Pyrimidine metabolism; dUMP biosynthesis; dUMP from dCTP (dUTP route): step 2/2.</text>
</comment>
<dbReference type="Ensembl" id="ENSMMST00000022219.1">
    <property type="protein sequence ID" value="ENSMMSP00000020131.1"/>
    <property type="gene ID" value="ENSMMSG00000015149.1"/>
</dbReference>
<comment type="function">
    <text evidence="5">Involved in nucleotide metabolism via production of dUMP, the immediate precursor of thymidine nucleotides, and decreases the intracellular concentration of dUTP so that uracil cannot be incorporated into DNA.</text>
</comment>
<protein>
    <recommendedName>
        <fullName evidence="5">Deoxyuridine 5'-triphosphate nucleotidohydrolase</fullName>
        <shortName evidence="5">dUTPase</shortName>
        <ecNumber evidence="5">3.6.1.23</ecNumber>
    </recommendedName>
    <alternativeName>
        <fullName evidence="5">dUTP pyrophosphatase</fullName>
    </alternativeName>
</protein>
<evidence type="ECO:0000256" key="4">
    <source>
        <dbReference type="ARBA" id="ARBA00023080"/>
    </source>
</evidence>
<dbReference type="NCBIfam" id="TIGR00576">
    <property type="entry name" value="dut"/>
    <property type="match status" value="1"/>
</dbReference>
<evidence type="ECO:0000256" key="1">
    <source>
        <dbReference type="ARBA" id="ARBA00005142"/>
    </source>
</evidence>
<feature type="region of interest" description="Disordered" evidence="6">
    <location>
        <begin position="153"/>
        <end position="174"/>
    </location>
</feature>
<dbReference type="InterPro" id="IPR008181">
    <property type="entry name" value="dUTPase"/>
</dbReference>
<dbReference type="GO" id="GO:0006226">
    <property type="term" value="P:dUMP biosynthetic process"/>
    <property type="evidence" value="ECO:0007669"/>
    <property type="project" value="UniProtKB-UniRule"/>
</dbReference>
<dbReference type="GO" id="GO:0046081">
    <property type="term" value="P:dUTP catabolic process"/>
    <property type="evidence" value="ECO:0007669"/>
    <property type="project" value="UniProtKB-UniRule"/>
</dbReference>
<comment type="cofactor">
    <cofactor evidence="5">
        <name>Mg(2+)</name>
        <dbReference type="ChEBI" id="CHEBI:18420"/>
    </cofactor>
</comment>
<reference evidence="8" key="2">
    <citation type="submission" date="2025-09" db="UniProtKB">
        <authorList>
            <consortium name="Ensembl"/>
        </authorList>
    </citation>
    <scope>IDENTIFICATION</scope>
</reference>
<accession>A0A8C6DRJ3</accession>